<dbReference type="STRING" id="6290.A0A0N4VSV0"/>
<dbReference type="OrthoDB" id="2333384at2759"/>
<dbReference type="AlphaFoldDB" id="A0A0N4VSV0"/>
<dbReference type="GO" id="GO:0015031">
    <property type="term" value="P:protein transport"/>
    <property type="evidence" value="ECO:0007669"/>
    <property type="project" value="TreeGrafter"/>
</dbReference>
<dbReference type="WBParaSite" id="HPLM_0000036701-mRNA-1">
    <property type="protein sequence ID" value="HPLM_0000036701-mRNA-1"/>
    <property type="gene ID" value="HPLM_0000036701"/>
</dbReference>
<dbReference type="Pfam" id="PF00339">
    <property type="entry name" value="Arrestin_N"/>
    <property type="match status" value="1"/>
</dbReference>
<sequence>MPTTQLNVVVSQPRVLAGEFLNARVLLDSADPDTVIHSLTAEIKGVGRTGWVNIHTDKIFETEKLYFHSQVALCPPDMPIPAGKHQFPLQVMIPENVPSSYESQFGSVRYQIKVVLTANTDQVSSDLLVPSTPIHNSENAGFLGVMF</sequence>
<reference evidence="3 4" key="2">
    <citation type="submission" date="2018-11" db="EMBL/GenBank/DDBJ databases">
        <authorList>
            <consortium name="Pathogen Informatics"/>
        </authorList>
    </citation>
    <scope>NUCLEOTIDE SEQUENCE [LARGE SCALE GENOMIC DNA]</scope>
    <source>
        <strain evidence="3 4">MHpl1</strain>
    </source>
</reference>
<dbReference type="PANTHER" id="PTHR11188:SF51">
    <property type="entry name" value="ARRESTIN DOMAIN-CONTAINING PROTEIN 15"/>
    <property type="match status" value="1"/>
</dbReference>
<evidence type="ECO:0000313" key="4">
    <source>
        <dbReference type="Proteomes" id="UP000268014"/>
    </source>
</evidence>
<dbReference type="PANTHER" id="PTHR11188">
    <property type="entry name" value="ARRESTIN DOMAIN CONTAINING PROTEIN"/>
    <property type="match status" value="1"/>
</dbReference>
<organism evidence="5">
    <name type="scientific">Haemonchus placei</name>
    <name type="common">Barber's pole worm</name>
    <dbReference type="NCBI Taxonomy" id="6290"/>
    <lineage>
        <taxon>Eukaryota</taxon>
        <taxon>Metazoa</taxon>
        <taxon>Ecdysozoa</taxon>
        <taxon>Nematoda</taxon>
        <taxon>Chromadorea</taxon>
        <taxon>Rhabditida</taxon>
        <taxon>Rhabditina</taxon>
        <taxon>Rhabditomorpha</taxon>
        <taxon>Strongyloidea</taxon>
        <taxon>Trichostrongylidae</taxon>
        <taxon>Haemonchus</taxon>
    </lineage>
</organism>
<reference evidence="5" key="1">
    <citation type="submission" date="2017-02" db="UniProtKB">
        <authorList>
            <consortium name="WormBaseParasite"/>
        </authorList>
    </citation>
    <scope>IDENTIFICATION</scope>
</reference>
<dbReference type="InterPro" id="IPR050357">
    <property type="entry name" value="Arrestin_domain-protein"/>
</dbReference>
<evidence type="ECO:0000259" key="2">
    <source>
        <dbReference type="Pfam" id="PF00339"/>
    </source>
</evidence>
<evidence type="ECO:0000313" key="3">
    <source>
        <dbReference type="EMBL" id="VDO05196.1"/>
    </source>
</evidence>
<dbReference type="InterPro" id="IPR014752">
    <property type="entry name" value="Arrestin-like_C"/>
</dbReference>
<proteinExistence type="inferred from homology"/>
<dbReference type="InterPro" id="IPR011021">
    <property type="entry name" value="Arrestin-like_N"/>
</dbReference>
<dbReference type="Gene3D" id="2.60.40.640">
    <property type="match status" value="1"/>
</dbReference>
<evidence type="ECO:0000256" key="1">
    <source>
        <dbReference type="ARBA" id="ARBA00005298"/>
    </source>
</evidence>
<name>A0A0N4VSV0_HAEPC</name>
<keyword evidence="4" id="KW-1185">Reference proteome</keyword>
<dbReference type="GO" id="GO:0005737">
    <property type="term" value="C:cytoplasm"/>
    <property type="evidence" value="ECO:0007669"/>
    <property type="project" value="TreeGrafter"/>
</dbReference>
<comment type="similarity">
    <text evidence="1">Belongs to the arrestin family.</text>
</comment>
<gene>
    <name evidence="3" type="ORF">HPLM_LOCUS368</name>
</gene>
<protein>
    <submittedName>
        <fullName evidence="5">Arrestin_N domain-containing protein</fullName>
    </submittedName>
</protein>
<accession>A0A0N4VSV0</accession>
<feature type="domain" description="Arrestin-like N-terminal" evidence="2">
    <location>
        <begin position="18"/>
        <end position="120"/>
    </location>
</feature>
<dbReference type="EMBL" id="UZAF01000242">
    <property type="protein sequence ID" value="VDO05196.1"/>
    <property type="molecule type" value="Genomic_DNA"/>
</dbReference>
<dbReference type="Proteomes" id="UP000268014">
    <property type="component" value="Unassembled WGS sequence"/>
</dbReference>
<dbReference type="InterPro" id="IPR014756">
    <property type="entry name" value="Ig_E-set"/>
</dbReference>
<evidence type="ECO:0000313" key="5">
    <source>
        <dbReference type="WBParaSite" id="HPLM_0000036701-mRNA-1"/>
    </source>
</evidence>
<dbReference type="SUPFAM" id="SSF81296">
    <property type="entry name" value="E set domains"/>
    <property type="match status" value="1"/>
</dbReference>